<evidence type="ECO:0000313" key="6">
    <source>
        <dbReference type="Proteomes" id="UP001190926"/>
    </source>
</evidence>
<evidence type="ECO:0000313" key="5">
    <source>
        <dbReference type="EMBL" id="KAH6829361.1"/>
    </source>
</evidence>
<evidence type="ECO:0000256" key="3">
    <source>
        <dbReference type="SAM" id="SignalP"/>
    </source>
</evidence>
<dbReference type="InterPro" id="IPR001220">
    <property type="entry name" value="Legume_lectin_dom"/>
</dbReference>
<keyword evidence="6" id="KW-1185">Reference proteome</keyword>
<accession>A0AAD4P7R1</accession>
<comment type="caution">
    <text evidence="5">The sequence shown here is derived from an EMBL/GenBank/DDBJ whole genome shotgun (WGS) entry which is preliminary data.</text>
</comment>
<dbReference type="InterPro" id="IPR016363">
    <property type="entry name" value="L-lectin"/>
</dbReference>
<dbReference type="InterPro" id="IPR013320">
    <property type="entry name" value="ConA-like_dom_sf"/>
</dbReference>
<reference evidence="5 6" key="1">
    <citation type="journal article" date="2021" name="Nat. Commun.">
        <title>Incipient diploidization of the medicinal plant Perilla within 10,000 years.</title>
        <authorList>
            <person name="Zhang Y."/>
            <person name="Shen Q."/>
            <person name="Leng L."/>
            <person name="Zhang D."/>
            <person name="Chen S."/>
            <person name="Shi Y."/>
            <person name="Ning Z."/>
            <person name="Chen S."/>
        </authorList>
    </citation>
    <scope>NUCLEOTIDE SEQUENCE [LARGE SCALE GENOMIC DNA]</scope>
    <source>
        <strain evidence="6">cv. PC099</strain>
    </source>
</reference>
<dbReference type="PANTHER" id="PTHR32401:SF49">
    <property type="entry name" value="OS10G0129200 PROTEIN"/>
    <property type="match status" value="1"/>
</dbReference>
<keyword evidence="2" id="KW-0430">Lectin</keyword>
<protein>
    <recommendedName>
        <fullName evidence="4">Legume lectin domain-containing protein</fullName>
    </recommendedName>
</protein>
<evidence type="ECO:0000256" key="1">
    <source>
        <dbReference type="ARBA" id="ARBA00007606"/>
    </source>
</evidence>
<feature type="signal peptide" evidence="3">
    <location>
        <begin position="1"/>
        <end position="28"/>
    </location>
</feature>
<dbReference type="CDD" id="cd06899">
    <property type="entry name" value="lectin_legume_LecRK_Arcelin_ConA"/>
    <property type="match status" value="1"/>
</dbReference>
<dbReference type="PIRSF" id="PIRSF002690">
    <property type="entry name" value="L-type_lectin_plant"/>
    <property type="match status" value="1"/>
</dbReference>
<dbReference type="PANTHER" id="PTHR32401">
    <property type="entry name" value="CONCANAVALIN A-LIKE LECTIN FAMILY PROTEIN"/>
    <property type="match status" value="1"/>
</dbReference>
<evidence type="ECO:0000256" key="2">
    <source>
        <dbReference type="ARBA" id="ARBA00022734"/>
    </source>
</evidence>
<dbReference type="EMBL" id="SDAM02000109">
    <property type="protein sequence ID" value="KAH6829361.1"/>
    <property type="molecule type" value="Genomic_DNA"/>
</dbReference>
<dbReference type="InterPro" id="IPR050258">
    <property type="entry name" value="Leguminous_Lectin"/>
</dbReference>
<name>A0AAD4P7R1_PERFH</name>
<dbReference type="Gene3D" id="2.60.120.200">
    <property type="match status" value="1"/>
</dbReference>
<dbReference type="Pfam" id="PF00139">
    <property type="entry name" value="Lectin_legB"/>
    <property type="match status" value="1"/>
</dbReference>
<evidence type="ECO:0000259" key="4">
    <source>
        <dbReference type="Pfam" id="PF00139"/>
    </source>
</evidence>
<dbReference type="AlphaFoldDB" id="A0AAD4P7R1"/>
<gene>
    <name evidence="5" type="ORF">C2S53_013509</name>
</gene>
<feature type="domain" description="Legume lectin" evidence="4">
    <location>
        <begin position="31"/>
        <end position="263"/>
    </location>
</feature>
<dbReference type="SUPFAM" id="SSF49899">
    <property type="entry name" value="Concanavalin A-like lectins/glucanases"/>
    <property type="match status" value="1"/>
</dbReference>
<dbReference type="GO" id="GO:0030246">
    <property type="term" value="F:carbohydrate binding"/>
    <property type="evidence" value="ECO:0007669"/>
    <property type="project" value="UniProtKB-KW"/>
</dbReference>
<feature type="chain" id="PRO_5042064350" description="Legume lectin domain-containing protein" evidence="3">
    <location>
        <begin position="29"/>
        <end position="275"/>
    </location>
</feature>
<proteinExistence type="inferred from homology"/>
<keyword evidence="3" id="KW-0732">Signal</keyword>
<dbReference type="Proteomes" id="UP001190926">
    <property type="component" value="Unassembled WGS sequence"/>
</dbReference>
<comment type="similarity">
    <text evidence="1">Belongs to the leguminous lectin family.</text>
</comment>
<organism evidence="5 6">
    <name type="scientific">Perilla frutescens var. hirtella</name>
    <name type="common">Perilla citriodora</name>
    <name type="synonym">Perilla setoyensis</name>
    <dbReference type="NCBI Taxonomy" id="608512"/>
    <lineage>
        <taxon>Eukaryota</taxon>
        <taxon>Viridiplantae</taxon>
        <taxon>Streptophyta</taxon>
        <taxon>Embryophyta</taxon>
        <taxon>Tracheophyta</taxon>
        <taxon>Spermatophyta</taxon>
        <taxon>Magnoliopsida</taxon>
        <taxon>eudicotyledons</taxon>
        <taxon>Gunneridae</taxon>
        <taxon>Pentapetalae</taxon>
        <taxon>asterids</taxon>
        <taxon>lamiids</taxon>
        <taxon>Lamiales</taxon>
        <taxon>Lamiaceae</taxon>
        <taxon>Nepetoideae</taxon>
        <taxon>Elsholtzieae</taxon>
        <taxon>Perilla</taxon>
    </lineage>
</organism>
<sequence>MASFLQTLIPLLSSTALLLALATWPARGQTTSFTYDFYGSQPNDLTYQGDAHFSSDSTYLRLISTDASGNPLPKSAGRVLYTAPIQFWEEGAQVDLETTLKFIIKPNEGDTDPGDGLTFFIAPVGSAIGAAGGSFGIFDDSGKKPGVFAVEFDIYINSAVDPSYRHVGIDIESQVSSNVTEVGDAILGQEVTARIDYEEATKVISVHVTAGSKTFEVSYVYDLSTVLDQQVQVGISASTGGKVATFEVISWYFTSTLVHTTANSKEAGGNIRQVV</sequence>